<name>A0ABS5LYJ3_9BURK</name>
<organism evidence="2 3">
    <name type="scientific">Comamonas brasiliensis</name>
    <dbReference type="NCBI Taxonomy" id="1812482"/>
    <lineage>
        <taxon>Bacteria</taxon>
        <taxon>Pseudomonadati</taxon>
        <taxon>Pseudomonadota</taxon>
        <taxon>Betaproteobacteria</taxon>
        <taxon>Burkholderiales</taxon>
        <taxon>Comamonadaceae</taxon>
        <taxon>Comamonas</taxon>
    </lineage>
</organism>
<protein>
    <recommendedName>
        <fullName evidence="4">Virulence factor</fullName>
    </recommendedName>
</protein>
<dbReference type="Proteomes" id="UP001647436">
    <property type="component" value="Unassembled WGS sequence"/>
</dbReference>
<gene>
    <name evidence="2" type="ORF">DJFAAGMI_04371</name>
</gene>
<comment type="caution">
    <text evidence="2">The sequence shown here is derived from an EMBL/GenBank/DDBJ whole genome shotgun (WGS) entry which is preliminary data.</text>
</comment>
<evidence type="ECO:0008006" key="4">
    <source>
        <dbReference type="Google" id="ProtNLM"/>
    </source>
</evidence>
<feature type="transmembrane region" description="Helical" evidence="1">
    <location>
        <begin position="51"/>
        <end position="70"/>
    </location>
</feature>
<keyword evidence="3" id="KW-1185">Reference proteome</keyword>
<accession>A0ABS5LYJ3</accession>
<keyword evidence="1" id="KW-0812">Transmembrane</keyword>
<evidence type="ECO:0000256" key="1">
    <source>
        <dbReference type="SAM" id="Phobius"/>
    </source>
</evidence>
<keyword evidence="1" id="KW-0472">Membrane</keyword>
<proteinExistence type="predicted"/>
<feature type="transmembrane region" description="Helical" evidence="1">
    <location>
        <begin position="12"/>
        <end position="31"/>
    </location>
</feature>
<evidence type="ECO:0000313" key="3">
    <source>
        <dbReference type="Proteomes" id="UP001647436"/>
    </source>
</evidence>
<sequence>MKVLISSWPRRLLFSLCMLLLCAALMLVWMLYMDHASLNSYDDEAITRKLIIFPALVGVATLVLSSLFMLQSAQAAALTAQTAPNSAQPAPEAAPPFMAQVVGLQWMNPLQRRDYPTQWQILWTLGLVKPNKNDDMVKAEPDAFNSIRPVAGIAYGNKGQETFKGFHHKYIKKTLLAFRNRYFMQSNYFYTVAPDSRDDWREVSGLHVEYAIPAKKLDPVEAADYTRATFRKNFSIGEPFPKTVWSHDTLPDIRITQGGPNAGFTSLNAALDYLQAHPQESVWAMNWDAPSFPPEDEQMNENMAILILAGPEMKTGRRPLAWIGKAATARTQDQPTQAGTTRAVQAWKAAIETAAHNAGRSLSDIQYTIHDAGKGSTEASNRLAPLSRTLTEVLPEFDFSRQTFNTAGLLGDMGAGSALTNVVLAIGRANYFGGSVLVAGTTDADQPTAVLVVPPTELTSIDPDKNWFRARGENNAYLPWWGLRHEDVGRYTQGFSE</sequence>
<dbReference type="RefSeq" id="WP_211459151.1">
    <property type="nucleotide sequence ID" value="NZ_JAANES010000006.1"/>
</dbReference>
<dbReference type="EMBL" id="JAANES010000006">
    <property type="protein sequence ID" value="MBS3021598.1"/>
    <property type="molecule type" value="Genomic_DNA"/>
</dbReference>
<keyword evidence="1" id="KW-1133">Transmembrane helix</keyword>
<reference evidence="2 3" key="1">
    <citation type="submission" date="2020-03" db="EMBL/GenBank/DDBJ databases">
        <title>The role of nitrogen metabolism on polyethylene biodegradation.</title>
        <authorList>
            <person name="Peixoto J."/>
            <person name="Vizzotto C.S."/>
            <person name="Ramos A."/>
            <person name="Alves G."/>
            <person name="Steindorff A."/>
            <person name="Kruger R."/>
        </authorList>
    </citation>
    <scope>NUCLEOTIDE SEQUENCE [LARGE SCALE GENOMIC DNA]</scope>
    <source>
        <strain evidence="2 3">PE63</strain>
    </source>
</reference>
<evidence type="ECO:0000313" key="2">
    <source>
        <dbReference type="EMBL" id="MBS3021598.1"/>
    </source>
</evidence>